<protein>
    <submittedName>
        <fullName evidence="2">DUF1801 domain-containing protein</fullName>
    </submittedName>
</protein>
<dbReference type="EMBL" id="SSNT01000002">
    <property type="protein sequence ID" value="THF82285.1"/>
    <property type="molecule type" value="Genomic_DNA"/>
</dbReference>
<dbReference type="Pfam" id="PF08818">
    <property type="entry name" value="DUF1801"/>
    <property type="match status" value="1"/>
</dbReference>
<dbReference type="SUPFAM" id="SSF159888">
    <property type="entry name" value="YdhG-like"/>
    <property type="match status" value="1"/>
</dbReference>
<dbReference type="RefSeq" id="WP_136351516.1">
    <property type="nucleotide sequence ID" value="NZ_CP046266.1"/>
</dbReference>
<evidence type="ECO:0000259" key="1">
    <source>
        <dbReference type="Pfam" id="PF08818"/>
    </source>
</evidence>
<feature type="domain" description="YdhG-like" evidence="1">
    <location>
        <begin position="28"/>
        <end position="117"/>
    </location>
</feature>
<proteinExistence type="predicted"/>
<sequence length="144" mass="16718">MDEKGRTIEAVDKYMMDLPEDIQIITGELRKIILHSSTKLIEEFKWSMPNYSYHGLLCYLQASKKHVNLGFHRGNELLDKDTNKLLQGTGKTMRHIRIKKFEDIQSEAFAYLIKEALALNETIKTYTKAVPGCRLKCLQRQKSI</sequence>
<organism evidence="2 3">
    <name type="scientific">Metabacillus sediminilitoris</name>
    <dbReference type="NCBI Taxonomy" id="2567941"/>
    <lineage>
        <taxon>Bacteria</taxon>
        <taxon>Bacillati</taxon>
        <taxon>Bacillota</taxon>
        <taxon>Bacilli</taxon>
        <taxon>Bacillales</taxon>
        <taxon>Bacillaceae</taxon>
        <taxon>Metabacillus</taxon>
    </lineage>
</organism>
<name>A0A4S4C3N9_9BACI</name>
<dbReference type="InterPro" id="IPR014922">
    <property type="entry name" value="YdhG-like"/>
</dbReference>
<comment type="caution">
    <text evidence="2">The sequence shown here is derived from an EMBL/GenBank/DDBJ whole genome shotgun (WGS) entry which is preliminary data.</text>
</comment>
<dbReference type="Gene3D" id="3.90.1150.200">
    <property type="match status" value="1"/>
</dbReference>
<dbReference type="Proteomes" id="UP000310334">
    <property type="component" value="Unassembled WGS sequence"/>
</dbReference>
<gene>
    <name evidence="2" type="ORF">E6W99_02280</name>
</gene>
<dbReference type="AlphaFoldDB" id="A0A4S4C3N9"/>
<evidence type="ECO:0000313" key="3">
    <source>
        <dbReference type="Proteomes" id="UP000310334"/>
    </source>
</evidence>
<dbReference type="OrthoDB" id="9811812at2"/>
<keyword evidence="3" id="KW-1185">Reference proteome</keyword>
<evidence type="ECO:0000313" key="2">
    <source>
        <dbReference type="EMBL" id="THF82285.1"/>
    </source>
</evidence>
<reference evidence="2 3" key="1">
    <citation type="submission" date="2019-04" db="EMBL/GenBank/DDBJ databases">
        <title>Bacillus sediminilitoris sp. nov., isolated from a tidal flat sediment on the East China Sea.</title>
        <authorList>
            <person name="Wei Y."/>
            <person name="Mao H."/>
            <person name="Fang J."/>
        </authorList>
    </citation>
    <scope>NUCLEOTIDE SEQUENCE [LARGE SCALE GENOMIC DNA]</scope>
    <source>
        <strain evidence="2 3">DSL-17</strain>
    </source>
</reference>
<accession>A0A4S4C3N9</accession>